<evidence type="ECO:0000313" key="2">
    <source>
        <dbReference type="Proteomes" id="UP000634136"/>
    </source>
</evidence>
<dbReference type="EMBL" id="JAAIUW010000011">
    <property type="protein sequence ID" value="KAF7810669.1"/>
    <property type="molecule type" value="Genomic_DNA"/>
</dbReference>
<reference evidence="1" key="1">
    <citation type="submission" date="2020-09" db="EMBL/GenBank/DDBJ databases">
        <title>Genome-Enabled Discovery of Anthraquinone Biosynthesis in Senna tora.</title>
        <authorList>
            <person name="Kang S.-H."/>
            <person name="Pandey R.P."/>
            <person name="Lee C.-M."/>
            <person name="Sim J.-S."/>
            <person name="Jeong J.-T."/>
            <person name="Choi B.-S."/>
            <person name="Jung M."/>
            <person name="Ginzburg D."/>
            <person name="Zhao K."/>
            <person name="Won S.Y."/>
            <person name="Oh T.-J."/>
            <person name="Yu Y."/>
            <person name="Kim N.-H."/>
            <person name="Lee O.R."/>
            <person name="Lee T.-H."/>
            <person name="Bashyal P."/>
            <person name="Kim T.-S."/>
            <person name="Lee W.-H."/>
            <person name="Kawkins C."/>
            <person name="Kim C.-K."/>
            <person name="Kim J.S."/>
            <person name="Ahn B.O."/>
            <person name="Rhee S.Y."/>
            <person name="Sohng J.K."/>
        </authorList>
    </citation>
    <scope>NUCLEOTIDE SEQUENCE</scope>
    <source>
        <tissue evidence="1">Leaf</tissue>
    </source>
</reference>
<keyword evidence="2" id="KW-1185">Reference proteome</keyword>
<protein>
    <submittedName>
        <fullName evidence="1">Uncharacterized protein</fullName>
    </submittedName>
</protein>
<dbReference type="Proteomes" id="UP000634136">
    <property type="component" value="Unassembled WGS sequence"/>
</dbReference>
<organism evidence="1 2">
    <name type="scientific">Senna tora</name>
    <dbReference type="NCBI Taxonomy" id="362788"/>
    <lineage>
        <taxon>Eukaryota</taxon>
        <taxon>Viridiplantae</taxon>
        <taxon>Streptophyta</taxon>
        <taxon>Embryophyta</taxon>
        <taxon>Tracheophyta</taxon>
        <taxon>Spermatophyta</taxon>
        <taxon>Magnoliopsida</taxon>
        <taxon>eudicotyledons</taxon>
        <taxon>Gunneridae</taxon>
        <taxon>Pentapetalae</taxon>
        <taxon>rosids</taxon>
        <taxon>fabids</taxon>
        <taxon>Fabales</taxon>
        <taxon>Fabaceae</taxon>
        <taxon>Caesalpinioideae</taxon>
        <taxon>Cassia clade</taxon>
        <taxon>Senna</taxon>
    </lineage>
</organism>
<gene>
    <name evidence="1" type="ORF">G2W53_037412</name>
</gene>
<comment type="caution">
    <text evidence="1">The sequence shown here is derived from an EMBL/GenBank/DDBJ whole genome shotgun (WGS) entry which is preliminary data.</text>
</comment>
<sequence>MGLEVERWSWVVGVTAWGEWVKGLGWLGFGAEKGMGLGVRLFWCCEREKGMVLGWKRDWNMGERLGSVFGEGMKGWRLEWEKGGGLVRFWNWGRSLGWVTGLGWWGMKRGAHGWD</sequence>
<evidence type="ECO:0000313" key="1">
    <source>
        <dbReference type="EMBL" id="KAF7810669.1"/>
    </source>
</evidence>
<proteinExistence type="predicted"/>
<dbReference type="AlphaFoldDB" id="A0A834SV99"/>
<accession>A0A834SV99</accession>
<name>A0A834SV99_9FABA</name>